<sequence>MTMPNRMGLILRCMVIFLKNQAVSKV</sequence>
<organism evidence="1">
    <name type="scientific">Rhizophora mucronata</name>
    <name type="common">Asiatic mangrove</name>
    <dbReference type="NCBI Taxonomy" id="61149"/>
    <lineage>
        <taxon>Eukaryota</taxon>
        <taxon>Viridiplantae</taxon>
        <taxon>Streptophyta</taxon>
        <taxon>Embryophyta</taxon>
        <taxon>Tracheophyta</taxon>
        <taxon>Spermatophyta</taxon>
        <taxon>Magnoliopsida</taxon>
        <taxon>eudicotyledons</taxon>
        <taxon>Gunneridae</taxon>
        <taxon>Pentapetalae</taxon>
        <taxon>rosids</taxon>
        <taxon>fabids</taxon>
        <taxon>Malpighiales</taxon>
        <taxon>Rhizophoraceae</taxon>
        <taxon>Rhizophora</taxon>
    </lineage>
</organism>
<name>A0A2P2P4Q7_RHIMU</name>
<dbReference type="EMBL" id="GGEC01069251">
    <property type="protein sequence ID" value="MBX49735.1"/>
    <property type="molecule type" value="Transcribed_RNA"/>
</dbReference>
<dbReference type="AlphaFoldDB" id="A0A2P2P4Q7"/>
<protein>
    <submittedName>
        <fullName evidence="1">Protein SPIRRIG</fullName>
    </submittedName>
</protein>
<proteinExistence type="predicted"/>
<reference evidence="1" key="1">
    <citation type="submission" date="2018-02" db="EMBL/GenBank/DDBJ databases">
        <title>Rhizophora mucronata_Transcriptome.</title>
        <authorList>
            <person name="Meera S.P."/>
            <person name="Sreeshan A."/>
            <person name="Augustine A."/>
        </authorList>
    </citation>
    <scope>NUCLEOTIDE SEQUENCE</scope>
    <source>
        <tissue evidence="1">Leaf</tissue>
    </source>
</reference>
<evidence type="ECO:0000313" key="1">
    <source>
        <dbReference type="EMBL" id="MBX49735.1"/>
    </source>
</evidence>
<accession>A0A2P2P4Q7</accession>